<name>A0AB34FJH8_9HYPO</name>
<dbReference type="InterPro" id="IPR005814">
    <property type="entry name" value="Aminotrans_3"/>
</dbReference>
<dbReference type="EMBL" id="JAQHRD010000008">
    <property type="protein sequence ID" value="KAJ6438617.1"/>
    <property type="molecule type" value="Genomic_DNA"/>
</dbReference>
<dbReference type="Pfam" id="PF00202">
    <property type="entry name" value="Aminotran_3"/>
    <property type="match status" value="1"/>
</dbReference>
<keyword evidence="2 3" id="KW-0663">Pyridoxal phosphate</keyword>
<comment type="cofactor">
    <cofactor evidence="1">
        <name>pyridoxal 5'-phosphate</name>
        <dbReference type="ChEBI" id="CHEBI:597326"/>
    </cofactor>
</comment>
<proteinExistence type="inferred from homology"/>
<dbReference type="Gene3D" id="3.90.1150.10">
    <property type="entry name" value="Aspartate Aminotransferase, domain 1"/>
    <property type="match status" value="1"/>
</dbReference>
<dbReference type="PANTHER" id="PTHR43713:SF3">
    <property type="entry name" value="GLUTAMATE-1-SEMIALDEHYDE 2,1-AMINOMUTASE 1, CHLOROPLASTIC-RELATED"/>
    <property type="match status" value="1"/>
</dbReference>
<dbReference type="PANTHER" id="PTHR43713">
    <property type="entry name" value="GLUTAMATE-1-SEMIALDEHYDE 2,1-AMINOMUTASE"/>
    <property type="match status" value="1"/>
</dbReference>
<gene>
    <name evidence="4" type="primary">hemL</name>
    <name evidence="4" type="ORF">O9K51_09211</name>
</gene>
<evidence type="ECO:0000256" key="3">
    <source>
        <dbReference type="RuleBase" id="RU003560"/>
    </source>
</evidence>
<dbReference type="InterPro" id="IPR015421">
    <property type="entry name" value="PyrdxlP-dep_Trfase_major"/>
</dbReference>
<comment type="caution">
    <text evidence="4">The sequence shown here is derived from an EMBL/GenBank/DDBJ whole genome shotgun (WGS) entry which is preliminary data.</text>
</comment>
<protein>
    <submittedName>
        <fullName evidence="4">Peptide chain release factor-like protein, mitochondrial</fullName>
    </submittedName>
</protein>
<accession>A0AB34FJH8</accession>
<comment type="similarity">
    <text evidence="3">Belongs to the class-III pyridoxal-phosphate-dependent aminotransferase family.</text>
</comment>
<evidence type="ECO:0000313" key="4">
    <source>
        <dbReference type="EMBL" id="KAJ6438617.1"/>
    </source>
</evidence>
<evidence type="ECO:0000313" key="5">
    <source>
        <dbReference type="Proteomes" id="UP001163105"/>
    </source>
</evidence>
<organism evidence="4 5">
    <name type="scientific">Purpureocillium lavendulum</name>
    <dbReference type="NCBI Taxonomy" id="1247861"/>
    <lineage>
        <taxon>Eukaryota</taxon>
        <taxon>Fungi</taxon>
        <taxon>Dikarya</taxon>
        <taxon>Ascomycota</taxon>
        <taxon>Pezizomycotina</taxon>
        <taxon>Sordariomycetes</taxon>
        <taxon>Hypocreomycetidae</taxon>
        <taxon>Hypocreales</taxon>
        <taxon>Ophiocordycipitaceae</taxon>
        <taxon>Purpureocillium</taxon>
    </lineage>
</organism>
<dbReference type="SUPFAM" id="SSF53383">
    <property type="entry name" value="PLP-dependent transferases"/>
    <property type="match status" value="1"/>
</dbReference>
<dbReference type="InterPro" id="IPR015422">
    <property type="entry name" value="PyrdxlP-dep_Trfase_small"/>
</dbReference>
<evidence type="ECO:0000256" key="2">
    <source>
        <dbReference type="ARBA" id="ARBA00022898"/>
    </source>
</evidence>
<dbReference type="Proteomes" id="UP001163105">
    <property type="component" value="Unassembled WGS sequence"/>
</dbReference>
<dbReference type="InterPro" id="IPR015424">
    <property type="entry name" value="PyrdxlP-dep_Trfase"/>
</dbReference>
<dbReference type="Gene3D" id="3.40.640.10">
    <property type="entry name" value="Type I PLP-dependent aspartate aminotransferase-like (Major domain)"/>
    <property type="match status" value="1"/>
</dbReference>
<dbReference type="GO" id="GO:0030170">
    <property type="term" value="F:pyridoxal phosphate binding"/>
    <property type="evidence" value="ECO:0007669"/>
    <property type="project" value="InterPro"/>
</dbReference>
<evidence type="ECO:0000256" key="1">
    <source>
        <dbReference type="ARBA" id="ARBA00001933"/>
    </source>
</evidence>
<reference evidence="4" key="1">
    <citation type="submission" date="2023-01" db="EMBL/GenBank/DDBJ databases">
        <title>The growth and conidiation of Purpureocillium lavendulum are regulated by nitrogen source and histone H3K14 acetylation.</title>
        <authorList>
            <person name="Tang P."/>
            <person name="Han J."/>
            <person name="Zhang C."/>
            <person name="Tang P."/>
            <person name="Qi F."/>
            <person name="Zhang K."/>
            <person name="Liang L."/>
        </authorList>
    </citation>
    <scope>NUCLEOTIDE SEQUENCE</scope>
    <source>
        <strain evidence="4">YMF1.00683</strain>
    </source>
</reference>
<keyword evidence="5" id="KW-1185">Reference proteome</keyword>
<dbReference type="AlphaFoldDB" id="A0AB34FJH8"/>
<dbReference type="GO" id="GO:0008483">
    <property type="term" value="F:transaminase activity"/>
    <property type="evidence" value="ECO:0007669"/>
    <property type="project" value="InterPro"/>
</dbReference>
<sequence length="460" mass="49418">MGHLEYLPSSPLLMDEPATDKMASQRSESSHVLQEALQTAIEKYVAKNPKSKALHEEAIEIFPGGNTRTVLHTDPFPLCMKSGKGYQVFSEDGDTYTDLTAEFTAGLYGHSNPEILSALRNVLDNIGLSVGATTAQEQLFAKEICQRFGLERIRLTNSGTEANLHAIAAAKLFTGKSKVVAFGASYHGAVLGFKEDQPAPNNVDQDSWIVAKYNDLDGAVGAIQGNDVAAVILEGMQGSGGCIAGTPEFLKGVQEAARKAGVIFILDEVMTSRITSKGIAGLRGLNPDMKTFGKYLGGGVAFGAFGGRADIMGVYDPRAKGSVAHSGTFNNNTLVTHAGYAGISRVYTPSVADALTATGNQLLARLNEVSSGTKLCFTGLGSVLNSHFDVNGARDIENVFEIDEVKELKDLFWYCLLENGFWSTRRGFLALVLGTPQSELDRFVEVVEAFLAKYKHLVQM</sequence>